<accession>A0A427YG38</accession>
<dbReference type="GO" id="GO:0051087">
    <property type="term" value="F:protein-folding chaperone binding"/>
    <property type="evidence" value="ECO:0007669"/>
    <property type="project" value="TreeGrafter"/>
</dbReference>
<dbReference type="Proteomes" id="UP000279259">
    <property type="component" value="Unassembled WGS sequence"/>
</dbReference>
<dbReference type="STRING" id="1890683.A0A427YG38"/>
<name>A0A427YG38_9TREE</name>
<dbReference type="InterPro" id="IPR004918">
    <property type="entry name" value="Cdc37"/>
</dbReference>
<feature type="domain" description="Cdc37 C-terminal" evidence="1">
    <location>
        <begin position="46"/>
        <end position="125"/>
    </location>
</feature>
<comment type="caution">
    <text evidence="2">The sequence shown here is derived from an EMBL/GenBank/DDBJ whole genome shotgun (WGS) entry which is preliminary data.</text>
</comment>
<dbReference type="GO" id="GO:0006457">
    <property type="term" value="P:protein folding"/>
    <property type="evidence" value="ECO:0007669"/>
    <property type="project" value="TreeGrafter"/>
</dbReference>
<reference evidence="2 3" key="1">
    <citation type="submission" date="2018-11" db="EMBL/GenBank/DDBJ databases">
        <title>Genome sequence of Saitozyma podzolica DSM 27192.</title>
        <authorList>
            <person name="Aliyu H."/>
            <person name="Gorte O."/>
            <person name="Ochsenreither K."/>
        </authorList>
    </citation>
    <scope>NUCLEOTIDE SEQUENCE [LARGE SCALE GENOMIC DNA]</scope>
    <source>
        <strain evidence="2 3">DSM 27192</strain>
    </source>
</reference>
<dbReference type="OrthoDB" id="3264335at2759"/>
<dbReference type="GO" id="GO:0051082">
    <property type="term" value="F:unfolded protein binding"/>
    <property type="evidence" value="ECO:0007669"/>
    <property type="project" value="TreeGrafter"/>
</dbReference>
<dbReference type="PANTHER" id="PTHR12800">
    <property type="entry name" value="CDC37-RELATED"/>
    <property type="match status" value="1"/>
</dbReference>
<dbReference type="EMBL" id="RSCD01000011">
    <property type="protein sequence ID" value="RSH90129.1"/>
    <property type="molecule type" value="Genomic_DNA"/>
</dbReference>
<evidence type="ECO:0000259" key="1">
    <source>
        <dbReference type="SMART" id="SM01069"/>
    </source>
</evidence>
<protein>
    <submittedName>
        <fullName evidence="2">Hsp90 co-chaperone Cdc37</fullName>
    </submittedName>
</protein>
<dbReference type="GO" id="GO:0031072">
    <property type="term" value="F:heat shock protein binding"/>
    <property type="evidence" value="ECO:0007669"/>
    <property type="project" value="TreeGrafter"/>
</dbReference>
<dbReference type="PANTHER" id="PTHR12800:SF4">
    <property type="entry name" value="HSP90 CO-CHAPERONE CDC37"/>
    <property type="match status" value="1"/>
</dbReference>
<organism evidence="2 3">
    <name type="scientific">Saitozyma podzolica</name>
    <dbReference type="NCBI Taxonomy" id="1890683"/>
    <lineage>
        <taxon>Eukaryota</taxon>
        <taxon>Fungi</taxon>
        <taxon>Dikarya</taxon>
        <taxon>Basidiomycota</taxon>
        <taxon>Agaricomycotina</taxon>
        <taxon>Tremellomycetes</taxon>
        <taxon>Tremellales</taxon>
        <taxon>Trimorphomycetaceae</taxon>
        <taxon>Saitozyma</taxon>
    </lineage>
</organism>
<dbReference type="SMART" id="SM01069">
    <property type="entry name" value="CDC37_C"/>
    <property type="match status" value="1"/>
</dbReference>
<evidence type="ECO:0000313" key="3">
    <source>
        <dbReference type="Proteomes" id="UP000279259"/>
    </source>
</evidence>
<dbReference type="SUPFAM" id="SSF101391">
    <property type="entry name" value="Hsp90 co-chaperone CDC37"/>
    <property type="match status" value="1"/>
</dbReference>
<dbReference type="InterPro" id="IPR013873">
    <property type="entry name" value="Cdc37_C"/>
</dbReference>
<sequence length="126" mass="14645">MFNDDFQSTYERIAKRTVEMMAEEPEPEEREQIQLVAEDPSLTISFNLPDGPPPADLRLEGPGTEEMDVEVVREFLQRKWDIFESFKPELKQALKTEKLDEVNKVLARMKVPEAEEVVEKMQEGEC</sequence>
<dbReference type="GO" id="GO:0005737">
    <property type="term" value="C:cytoplasm"/>
    <property type="evidence" value="ECO:0007669"/>
    <property type="project" value="TreeGrafter"/>
</dbReference>
<dbReference type="Pfam" id="PF08564">
    <property type="entry name" value="CDC37_C"/>
    <property type="match status" value="1"/>
</dbReference>
<keyword evidence="3" id="KW-1185">Reference proteome</keyword>
<dbReference type="AlphaFoldDB" id="A0A427YG38"/>
<gene>
    <name evidence="2" type="primary">CDC37_1</name>
    <name evidence="2" type="ORF">EHS25_001462</name>
</gene>
<proteinExistence type="predicted"/>
<evidence type="ECO:0000313" key="2">
    <source>
        <dbReference type="EMBL" id="RSH90129.1"/>
    </source>
</evidence>
<dbReference type="GO" id="GO:0050821">
    <property type="term" value="P:protein stabilization"/>
    <property type="evidence" value="ECO:0007669"/>
    <property type="project" value="TreeGrafter"/>
</dbReference>